<dbReference type="InterPro" id="IPR014756">
    <property type="entry name" value="Ig_E-set"/>
</dbReference>
<sequence length="54" mass="5305">MRFGAVAAPSFTVVSDTQITATAPAGSGTVQVTVTTPGGTSNNLAYTHTAPPAI</sequence>
<name>A0A8H9HZY8_KITAU</name>
<dbReference type="Proteomes" id="UP000610124">
    <property type="component" value="Unassembled WGS sequence"/>
</dbReference>
<dbReference type="Pfam" id="PF01833">
    <property type="entry name" value="TIG"/>
    <property type="match status" value="1"/>
</dbReference>
<dbReference type="SUPFAM" id="SSF81296">
    <property type="entry name" value="E set domains"/>
    <property type="match status" value="1"/>
</dbReference>
<evidence type="ECO:0000259" key="1">
    <source>
        <dbReference type="Pfam" id="PF01833"/>
    </source>
</evidence>
<evidence type="ECO:0000313" key="2">
    <source>
        <dbReference type="EMBL" id="GGV08790.1"/>
    </source>
</evidence>
<dbReference type="EMBL" id="BMUB01000063">
    <property type="protein sequence ID" value="GGV08790.1"/>
    <property type="molecule type" value="Genomic_DNA"/>
</dbReference>
<dbReference type="Gene3D" id="2.60.40.10">
    <property type="entry name" value="Immunoglobulins"/>
    <property type="match status" value="1"/>
</dbReference>
<protein>
    <recommendedName>
        <fullName evidence="1">IPT/TIG domain-containing protein</fullName>
    </recommendedName>
</protein>
<gene>
    <name evidence="2" type="ORF">GCM10010502_74480</name>
</gene>
<dbReference type="AlphaFoldDB" id="A0A8H9HZY8"/>
<dbReference type="GO" id="GO:0005975">
    <property type="term" value="P:carbohydrate metabolic process"/>
    <property type="evidence" value="ECO:0007669"/>
    <property type="project" value="UniProtKB-ARBA"/>
</dbReference>
<comment type="caution">
    <text evidence="2">The sequence shown here is derived from an EMBL/GenBank/DDBJ whole genome shotgun (WGS) entry which is preliminary data.</text>
</comment>
<dbReference type="InterPro" id="IPR002909">
    <property type="entry name" value="IPT_dom"/>
</dbReference>
<evidence type="ECO:0000313" key="3">
    <source>
        <dbReference type="Proteomes" id="UP000610124"/>
    </source>
</evidence>
<reference evidence="2" key="1">
    <citation type="journal article" date="2014" name="Int. J. Syst. Evol. Microbiol.">
        <title>Complete genome sequence of Corynebacterium casei LMG S-19264T (=DSM 44701T), isolated from a smear-ripened cheese.</title>
        <authorList>
            <consortium name="US DOE Joint Genome Institute (JGI-PGF)"/>
            <person name="Walter F."/>
            <person name="Albersmeier A."/>
            <person name="Kalinowski J."/>
            <person name="Ruckert C."/>
        </authorList>
    </citation>
    <scope>NUCLEOTIDE SEQUENCE</scope>
    <source>
        <strain evidence="2">JCM 4434</strain>
    </source>
</reference>
<dbReference type="InterPro" id="IPR013783">
    <property type="entry name" value="Ig-like_fold"/>
</dbReference>
<proteinExistence type="predicted"/>
<reference evidence="2" key="2">
    <citation type="submission" date="2020-09" db="EMBL/GenBank/DDBJ databases">
        <authorList>
            <person name="Sun Q."/>
            <person name="Ohkuma M."/>
        </authorList>
    </citation>
    <scope>NUCLEOTIDE SEQUENCE</scope>
    <source>
        <strain evidence="2">JCM 4434</strain>
    </source>
</reference>
<organism evidence="2 3">
    <name type="scientific">Kitasatospora aureofaciens</name>
    <name type="common">Streptomyces aureofaciens</name>
    <dbReference type="NCBI Taxonomy" id="1894"/>
    <lineage>
        <taxon>Bacteria</taxon>
        <taxon>Bacillati</taxon>
        <taxon>Actinomycetota</taxon>
        <taxon>Actinomycetes</taxon>
        <taxon>Kitasatosporales</taxon>
        <taxon>Streptomycetaceae</taxon>
        <taxon>Kitasatospora</taxon>
    </lineage>
</organism>
<feature type="domain" description="IPT/TIG" evidence="1">
    <location>
        <begin position="9"/>
        <end position="47"/>
    </location>
</feature>
<accession>A0A8H9HZY8</accession>